<protein>
    <submittedName>
        <fullName evidence="6">Transcriptional regulator</fullName>
    </submittedName>
</protein>
<dbReference type="InterPro" id="IPR036388">
    <property type="entry name" value="WH-like_DNA-bd_sf"/>
</dbReference>
<keyword evidence="2" id="KW-0238">DNA-binding</keyword>
<dbReference type="Gene3D" id="1.10.10.10">
    <property type="entry name" value="Winged helix-like DNA-binding domain superfamily/Winged helix DNA-binding domain"/>
    <property type="match status" value="1"/>
</dbReference>
<evidence type="ECO:0000259" key="4">
    <source>
        <dbReference type="PROSITE" id="PS51077"/>
    </source>
</evidence>
<evidence type="ECO:0000313" key="7">
    <source>
        <dbReference type="Proteomes" id="UP000501053"/>
    </source>
</evidence>
<evidence type="ECO:0000259" key="5">
    <source>
        <dbReference type="PROSITE" id="PS51078"/>
    </source>
</evidence>
<dbReference type="PROSITE" id="PS51078">
    <property type="entry name" value="ICLR_ED"/>
    <property type="match status" value="1"/>
</dbReference>
<organism evidence="6 7">
    <name type="scientific">Vreelandella aquamarina</name>
    <dbReference type="NCBI Taxonomy" id="77097"/>
    <lineage>
        <taxon>Bacteria</taxon>
        <taxon>Pseudomonadati</taxon>
        <taxon>Pseudomonadota</taxon>
        <taxon>Gammaproteobacteria</taxon>
        <taxon>Oceanospirillales</taxon>
        <taxon>Halomonadaceae</taxon>
        <taxon>Vreelandella</taxon>
    </lineage>
</organism>
<evidence type="ECO:0000256" key="1">
    <source>
        <dbReference type="ARBA" id="ARBA00023015"/>
    </source>
</evidence>
<proteinExistence type="predicted"/>
<dbReference type="EMBL" id="AP022869">
    <property type="protein sequence ID" value="BCB71806.1"/>
    <property type="molecule type" value="Genomic_DNA"/>
</dbReference>
<dbReference type="InterPro" id="IPR029016">
    <property type="entry name" value="GAF-like_dom_sf"/>
</dbReference>
<dbReference type="SUPFAM" id="SSF55781">
    <property type="entry name" value="GAF domain-like"/>
    <property type="match status" value="1"/>
</dbReference>
<keyword evidence="1" id="KW-0805">Transcription regulation</keyword>
<dbReference type="InterPro" id="IPR050707">
    <property type="entry name" value="HTH_MetabolicPath_Reg"/>
</dbReference>
<dbReference type="PANTHER" id="PTHR30136:SF33">
    <property type="entry name" value="TRANSCRIPTIONAL REGULATORY PROTEIN"/>
    <property type="match status" value="1"/>
</dbReference>
<dbReference type="Gene3D" id="3.30.450.40">
    <property type="match status" value="1"/>
</dbReference>
<dbReference type="Proteomes" id="UP000501053">
    <property type="component" value="Chromosome"/>
</dbReference>
<feature type="domain" description="IclR-ED" evidence="5">
    <location>
        <begin position="97"/>
        <end position="278"/>
    </location>
</feature>
<dbReference type="SMART" id="SM00346">
    <property type="entry name" value="HTH_ICLR"/>
    <property type="match status" value="1"/>
</dbReference>
<gene>
    <name evidence="6" type="ORF">HMEPL2_21570</name>
</gene>
<sequence>MEHNWVKTTDSQGDYQIVVDPMNTAGEQEEDRQFVTALARGLELLRCFTPSESALSNLDLAKKSGLPRPTVSRLTHTLARLGYLRPLQRGKYQLDVGVMSFGYSMISNLPVRAIAQPLMVNLANEVGATVAMSARDRLDMVYLDVVQSALRSTIRRQIGTRLPIHQSSAGRACLAAMPTQESDVMMNHLRDLNPTEWPAIRRSLERAFRDYADHGYCLSIGEWQRKVNAVAVPLHHPQLGVLAFNCGGPEFQISREKLEESIGPQLVQLVNDIKTQIS</sequence>
<dbReference type="InterPro" id="IPR014757">
    <property type="entry name" value="Tscrpt_reg_IclR_C"/>
</dbReference>
<name>A0A6F8XC38_9GAMM</name>
<evidence type="ECO:0000256" key="3">
    <source>
        <dbReference type="ARBA" id="ARBA00023163"/>
    </source>
</evidence>
<dbReference type="PANTHER" id="PTHR30136">
    <property type="entry name" value="HELIX-TURN-HELIX TRANSCRIPTIONAL REGULATOR, ICLR FAMILY"/>
    <property type="match status" value="1"/>
</dbReference>
<reference evidence="6 7" key="1">
    <citation type="submission" date="2020-03" db="EMBL/GenBank/DDBJ databases">
        <title>Complete Genome Sequence of Halomonas meridiana strain Eplume2, isolated from hydrothermal-plume in the north east Pacific Ocean.</title>
        <authorList>
            <person name="Kurihara Y."/>
            <person name="Kawai S."/>
            <person name="Sakai A."/>
            <person name="Galipon J."/>
            <person name="Arakawa K."/>
        </authorList>
    </citation>
    <scope>NUCLEOTIDE SEQUENCE [LARGE SCALE GENOMIC DNA]</scope>
    <source>
        <strain evidence="6 7">Eplume2</strain>
    </source>
</reference>
<dbReference type="PROSITE" id="PS51077">
    <property type="entry name" value="HTH_ICLR"/>
    <property type="match status" value="1"/>
</dbReference>
<evidence type="ECO:0000256" key="2">
    <source>
        <dbReference type="ARBA" id="ARBA00023125"/>
    </source>
</evidence>
<dbReference type="InterPro" id="IPR005471">
    <property type="entry name" value="Tscrpt_reg_IclR_N"/>
</dbReference>
<keyword evidence="3" id="KW-0804">Transcription</keyword>
<feature type="domain" description="HTH iclR-type" evidence="4">
    <location>
        <begin position="35"/>
        <end position="96"/>
    </location>
</feature>
<dbReference type="SUPFAM" id="SSF46785">
    <property type="entry name" value="Winged helix' DNA-binding domain"/>
    <property type="match status" value="1"/>
</dbReference>
<dbReference type="InterPro" id="IPR036390">
    <property type="entry name" value="WH_DNA-bd_sf"/>
</dbReference>
<accession>A0A6F8XC38</accession>
<dbReference type="GO" id="GO:0003677">
    <property type="term" value="F:DNA binding"/>
    <property type="evidence" value="ECO:0007669"/>
    <property type="project" value="UniProtKB-KW"/>
</dbReference>
<dbReference type="AlphaFoldDB" id="A0A6F8XC38"/>
<dbReference type="GO" id="GO:0003700">
    <property type="term" value="F:DNA-binding transcription factor activity"/>
    <property type="evidence" value="ECO:0007669"/>
    <property type="project" value="TreeGrafter"/>
</dbReference>
<dbReference type="Pfam" id="PF09339">
    <property type="entry name" value="HTH_IclR"/>
    <property type="match status" value="1"/>
</dbReference>
<keyword evidence="7" id="KW-1185">Reference proteome</keyword>
<evidence type="ECO:0000313" key="6">
    <source>
        <dbReference type="EMBL" id="BCB71806.1"/>
    </source>
</evidence>
<dbReference type="GO" id="GO:0045892">
    <property type="term" value="P:negative regulation of DNA-templated transcription"/>
    <property type="evidence" value="ECO:0007669"/>
    <property type="project" value="TreeGrafter"/>
</dbReference>
<dbReference type="Pfam" id="PF01614">
    <property type="entry name" value="IclR_C"/>
    <property type="match status" value="1"/>
</dbReference>